<reference evidence="1 2" key="1">
    <citation type="submission" date="2016-03" db="EMBL/GenBank/DDBJ databases">
        <title>Comparative genomics of Pseudogymnoascus destructans, the fungus causing white-nose syndrome of bats.</title>
        <authorList>
            <person name="Palmer J.M."/>
            <person name="Drees K.P."/>
            <person name="Foster J.T."/>
            <person name="Lindner D.L."/>
        </authorList>
    </citation>
    <scope>NUCLEOTIDE SEQUENCE [LARGE SCALE GENOMIC DNA]</scope>
    <source>
        <strain evidence="1 2">UAMH 10579</strain>
    </source>
</reference>
<dbReference type="EMBL" id="KV460276">
    <property type="protein sequence ID" value="OBT91998.1"/>
    <property type="molecule type" value="Genomic_DNA"/>
</dbReference>
<dbReference type="RefSeq" id="XP_018125731.1">
    <property type="nucleotide sequence ID" value="XM_018279360.2"/>
</dbReference>
<keyword evidence="2" id="KW-1185">Reference proteome</keyword>
<protein>
    <submittedName>
        <fullName evidence="1">Uncharacterized protein</fullName>
    </submittedName>
</protein>
<organism evidence="1 2">
    <name type="scientific">Pseudogymnoascus verrucosus</name>
    <dbReference type="NCBI Taxonomy" id="342668"/>
    <lineage>
        <taxon>Eukaryota</taxon>
        <taxon>Fungi</taxon>
        <taxon>Dikarya</taxon>
        <taxon>Ascomycota</taxon>
        <taxon>Pezizomycotina</taxon>
        <taxon>Leotiomycetes</taxon>
        <taxon>Thelebolales</taxon>
        <taxon>Thelebolaceae</taxon>
        <taxon>Pseudogymnoascus</taxon>
    </lineage>
</organism>
<dbReference type="GeneID" id="28843339"/>
<gene>
    <name evidence="1" type="ORF">VE01_09953</name>
</gene>
<evidence type="ECO:0000313" key="1">
    <source>
        <dbReference type="EMBL" id="OBT91998.1"/>
    </source>
</evidence>
<dbReference type="OrthoDB" id="10535426at2759"/>
<evidence type="ECO:0000313" key="2">
    <source>
        <dbReference type="Proteomes" id="UP000091956"/>
    </source>
</evidence>
<reference evidence="2" key="2">
    <citation type="journal article" date="2018" name="Nat. Commun.">
        <title>Extreme sensitivity to ultraviolet light in the fungal pathogen causing white-nose syndrome of bats.</title>
        <authorList>
            <person name="Palmer J.M."/>
            <person name="Drees K.P."/>
            <person name="Foster J.T."/>
            <person name="Lindner D.L."/>
        </authorList>
    </citation>
    <scope>NUCLEOTIDE SEQUENCE [LARGE SCALE GENOMIC DNA]</scope>
    <source>
        <strain evidence="2">UAMH 10579</strain>
    </source>
</reference>
<dbReference type="Proteomes" id="UP000091956">
    <property type="component" value="Unassembled WGS sequence"/>
</dbReference>
<proteinExistence type="predicted"/>
<name>A0A1B8G841_9PEZI</name>
<sequence>MSSPSNYHARLQFEKTNSYARVYVSKDESTLPSLEKHELQQAMQHRISSSILPVNTRPVCPPLELCGLHETEKSSVTEALEMKSWASRHPFSDLEPADLLILTPYYLPYYLGGIDPWRESLRVFPPGYPDEDLKNTIKKTIQTYEIQLNLLEQQNKKRLVMARQEQGEVFRASNA</sequence>
<dbReference type="AlphaFoldDB" id="A0A1B8G841"/>
<accession>A0A1B8G841</accession>